<dbReference type="InterPro" id="IPR007219">
    <property type="entry name" value="XnlR_reg_dom"/>
</dbReference>
<keyword evidence="2" id="KW-0805">Transcription regulation</keyword>
<dbReference type="GO" id="GO:0006351">
    <property type="term" value="P:DNA-templated transcription"/>
    <property type="evidence" value="ECO:0007669"/>
    <property type="project" value="InterPro"/>
</dbReference>
<dbReference type="GO" id="GO:0000976">
    <property type="term" value="F:transcription cis-regulatory region binding"/>
    <property type="evidence" value="ECO:0007669"/>
    <property type="project" value="TreeGrafter"/>
</dbReference>
<keyword evidence="5" id="KW-0539">Nucleus</keyword>
<dbReference type="GO" id="GO:0005634">
    <property type="term" value="C:nucleus"/>
    <property type="evidence" value="ECO:0007669"/>
    <property type="project" value="UniProtKB-SubCell"/>
</dbReference>
<evidence type="ECO:0000256" key="1">
    <source>
        <dbReference type="ARBA" id="ARBA00004123"/>
    </source>
</evidence>
<feature type="domain" description="Xylanolytic transcriptional activator regulatory" evidence="7">
    <location>
        <begin position="48"/>
        <end position="157"/>
    </location>
</feature>
<dbReference type="OrthoDB" id="8062037at2759"/>
<protein>
    <submittedName>
        <fullName evidence="8">Weak acid resistance protein 1</fullName>
    </submittedName>
</protein>
<keyword evidence="3" id="KW-0238">DNA-binding</keyword>
<evidence type="ECO:0000259" key="7">
    <source>
        <dbReference type="Pfam" id="PF04082"/>
    </source>
</evidence>
<sequence>MVVFPPGTTMENVRSDKPILFWAIVAASINTIKPDVQPLLIQETYRAFGEHIFVRRQKSLELVQALIICCLWYNSPERIEELNVYQLVHSAVVMAMDLGMNKQVPKKKMTFRSIQEATRRIPISFNADGIETRRTWISVYFLSVLVSISFKREILLRWNYYTDECLEIMEGNSETVPSDVCLLHWLKIAHIMEQVGTHFALDQRSNAFRLEDPRVQYALKTYEKLLQQWEDGIFNVTAQPIPQKLMRQASQMVKIHMHEVGMHFELDDIMLRPASGLSAAGIQSAERINSLISCVTSTHANLEIFFSVDIKDSFRIPTIFIARTSYCAMILMRLSVIASKAETHVSSIYAPVDLKAEYYIDKMVERTRNMATMKGGKPFARIGRVLKALQDWFIRPEGPKMPFEEAITNLSYPRHVTSVMRELFKRAAQDPAEQDSQSAKTFRTGSSICNFAKSLRPTRSHGQTQGPDGSLPTYDLSTGHDDSLFSSMLLAPSNMDNTLDSNELCYLGSLLDNGILETSSSFDDLMGFF</sequence>
<keyword evidence="4" id="KW-0804">Transcription</keyword>
<dbReference type="Proteomes" id="UP000054383">
    <property type="component" value="Unassembled WGS sequence"/>
</dbReference>
<proteinExistence type="predicted"/>
<evidence type="ECO:0000256" key="5">
    <source>
        <dbReference type="ARBA" id="ARBA00023242"/>
    </source>
</evidence>
<dbReference type="GO" id="GO:0000981">
    <property type="term" value="F:DNA-binding transcription factor activity, RNA polymerase II-specific"/>
    <property type="evidence" value="ECO:0007669"/>
    <property type="project" value="TreeGrafter"/>
</dbReference>
<evidence type="ECO:0000256" key="3">
    <source>
        <dbReference type="ARBA" id="ARBA00023125"/>
    </source>
</evidence>
<dbReference type="PANTHER" id="PTHR31845">
    <property type="entry name" value="FINGER DOMAIN PROTEIN, PUTATIVE-RELATED"/>
    <property type="match status" value="1"/>
</dbReference>
<dbReference type="STRING" id="28573.A0A0U1LYD6"/>
<accession>A0A0U1LYD6</accession>
<dbReference type="InterPro" id="IPR051089">
    <property type="entry name" value="prtT"/>
</dbReference>
<evidence type="ECO:0000256" key="4">
    <source>
        <dbReference type="ARBA" id="ARBA00023163"/>
    </source>
</evidence>
<organism evidence="8 9">
    <name type="scientific">Talaromyces islandicus</name>
    <name type="common">Penicillium islandicum</name>
    <dbReference type="NCBI Taxonomy" id="28573"/>
    <lineage>
        <taxon>Eukaryota</taxon>
        <taxon>Fungi</taxon>
        <taxon>Dikarya</taxon>
        <taxon>Ascomycota</taxon>
        <taxon>Pezizomycotina</taxon>
        <taxon>Eurotiomycetes</taxon>
        <taxon>Eurotiomycetidae</taxon>
        <taxon>Eurotiales</taxon>
        <taxon>Trichocomaceae</taxon>
        <taxon>Talaromyces</taxon>
        <taxon>Talaromyces sect. Islandici</taxon>
    </lineage>
</organism>
<comment type="subcellular location">
    <subcellularLocation>
        <location evidence="1">Nucleus</location>
    </subcellularLocation>
</comment>
<dbReference type="PANTHER" id="PTHR31845:SF39">
    <property type="entry name" value="TRANSCRIPTION FACTOR PBCR-RELATED"/>
    <property type="match status" value="1"/>
</dbReference>
<gene>
    <name evidence="8" type="ORF">PISL3812_04867</name>
</gene>
<feature type="region of interest" description="Disordered" evidence="6">
    <location>
        <begin position="453"/>
        <end position="474"/>
    </location>
</feature>
<dbReference type="Pfam" id="PF04082">
    <property type="entry name" value="Fungal_trans"/>
    <property type="match status" value="1"/>
</dbReference>
<evidence type="ECO:0000313" key="9">
    <source>
        <dbReference type="Proteomes" id="UP000054383"/>
    </source>
</evidence>
<dbReference type="GO" id="GO:0008270">
    <property type="term" value="F:zinc ion binding"/>
    <property type="evidence" value="ECO:0007669"/>
    <property type="project" value="InterPro"/>
</dbReference>
<reference evidence="8 9" key="1">
    <citation type="submission" date="2015-04" db="EMBL/GenBank/DDBJ databases">
        <authorList>
            <person name="Syromyatnikov M.Y."/>
            <person name="Popov V.N."/>
        </authorList>
    </citation>
    <scope>NUCLEOTIDE SEQUENCE [LARGE SCALE GENOMIC DNA]</scope>
    <source>
        <strain evidence="8">WF-38-12</strain>
    </source>
</reference>
<keyword evidence="9" id="KW-1185">Reference proteome</keyword>
<dbReference type="CDD" id="cd12148">
    <property type="entry name" value="fungal_TF_MHR"/>
    <property type="match status" value="1"/>
</dbReference>
<evidence type="ECO:0000256" key="6">
    <source>
        <dbReference type="SAM" id="MobiDB-lite"/>
    </source>
</evidence>
<name>A0A0U1LYD6_TALIS</name>
<dbReference type="OMA" id="ACEACQA"/>
<dbReference type="EMBL" id="CVMT01000003">
    <property type="protein sequence ID" value="CRG87846.1"/>
    <property type="molecule type" value="Genomic_DNA"/>
</dbReference>
<evidence type="ECO:0000313" key="8">
    <source>
        <dbReference type="EMBL" id="CRG87846.1"/>
    </source>
</evidence>
<dbReference type="AlphaFoldDB" id="A0A0U1LYD6"/>
<evidence type="ECO:0000256" key="2">
    <source>
        <dbReference type="ARBA" id="ARBA00023015"/>
    </source>
</evidence>